<evidence type="ECO:0000313" key="4">
    <source>
        <dbReference type="EMBL" id="KAF5838030.1"/>
    </source>
</evidence>
<dbReference type="PROSITE" id="PS51194">
    <property type="entry name" value="HELICASE_CTER"/>
    <property type="match status" value="1"/>
</dbReference>
<proteinExistence type="predicted"/>
<name>A0ABQ7GTU7_DUNSA</name>
<keyword evidence="2" id="KW-0732">Signal</keyword>
<dbReference type="Gene3D" id="3.40.50.300">
    <property type="entry name" value="P-loop containing nucleotide triphosphate hydrolases"/>
    <property type="match status" value="1"/>
</dbReference>
<gene>
    <name evidence="4" type="ORF">DUNSADRAFT_3517</name>
</gene>
<keyword evidence="4" id="KW-0378">Hydrolase</keyword>
<reference evidence="4" key="1">
    <citation type="submission" date="2017-08" db="EMBL/GenBank/DDBJ databases">
        <authorList>
            <person name="Polle J.E."/>
            <person name="Barry K."/>
            <person name="Cushman J."/>
            <person name="Schmutz J."/>
            <person name="Tran D."/>
            <person name="Hathwaick L.T."/>
            <person name="Yim W.C."/>
            <person name="Jenkins J."/>
            <person name="Mckie-Krisberg Z.M."/>
            <person name="Prochnik S."/>
            <person name="Lindquist E."/>
            <person name="Dockter R.B."/>
            <person name="Adam C."/>
            <person name="Molina H."/>
            <person name="Bunkerborg J."/>
            <person name="Jin E."/>
            <person name="Buchheim M."/>
            <person name="Magnuson J."/>
        </authorList>
    </citation>
    <scope>NUCLEOTIDE SEQUENCE</scope>
    <source>
        <strain evidence="4">CCAP 19/18</strain>
    </source>
</reference>
<organism evidence="4 5">
    <name type="scientific">Dunaliella salina</name>
    <name type="common">Green alga</name>
    <name type="synonym">Protococcus salinus</name>
    <dbReference type="NCBI Taxonomy" id="3046"/>
    <lineage>
        <taxon>Eukaryota</taxon>
        <taxon>Viridiplantae</taxon>
        <taxon>Chlorophyta</taxon>
        <taxon>core chlorophytes</taxon>
        <taxon>Chlorophyceae</taxon>
        <taxon>CS clade</taxon>
        <taxon>Chlamydomonadales</taxon>
        <taxon>Dunaliellaceae</taxon>
        <taxon>Dunaliella</taxon>
    </lineage>
</organism>
<dbReference type="Proteomes" id="UP000815325">
    <property type="component" value="Unassembled WGS sequence"/>
</dbReference>
<evidence type="ECO:0000259" key="3">
    <source>
        <dbReference type="PROSITE" id="PS51194"/>
    </source>
</evidence>
<sequence>MASVHSSSFFGLFVLVQVATDVAARGLDVQDVKAVVNFDAVPASRPQDYVHRIGRTGRAGSKGQALTLLVRTTPLDAQFAPALVKIMTQAGQEVPQELHALAEQGMRGSGFSRGSGLPRGSGFSRGGPQGKGRGFKGSTDKKGLRGDGYGANKVGKQGGDRRDWRRNSGW</sequence>
<feature type="chain" id="PRO_5046464628" evidence="2">
    <location>
        <begin position="25"/>
        <end position="170"/>
    </location>
</feature>
<dbReference type="Pfam" id="PF00271">
    <property type="entry name" value="Helicase_C"/>
    <property type="match status" value="1"/>
</dbReference>
<feature type="domain" description="Helicase C-terminal" evidence="3">
    <location>
        <begin position="1"/>
        <end position="102"/>
    </location>
</feature>
<dbReference type="CDD" id="cd18787">
    <property type="entry name" value="SF2_C_DEAD"/>
    <property type="match status" value="1"/>
</dbReference>
<dbReference type="EMBL" id="MU069594">
    <property type="protein sequence ID" value="KAF5838030.1"/>
    <property type="molecule type" value="Genomic_DNA"/>
</dbReference>
<feature type="compositionally biased region" description="Basic and acidic residues" evidence="1">
    <location>
        <begin position="158"/>
        <end position="170"/>
    </location>
</feature>
<dbReference type="PANTHER" id="PTHR47958">
    <property type="entry name" value="ATP-DEPENDENT RNA HELICASE DBP3"/>
    <property type="match status" value="1"/>
</dbReference>
<evidence type="ECO:0000256" key="1">
    <source>
        <dbReference type="SAM" id="MobiDB-lite"/>
    </source>
</evidence>
<evidence type="ECO:0000313" key="5">
    <source>
        <dbReference type="Proteomes" id="UP000815325"/>
    </source>
</evidence>
<keyword evidence="5" id="KW-1185">Reference proteome</keyword>
<feature type="signal peptide" evidence="2">
    <location>
        <begin position="1"/>
        <end position="24"/>
    </location>
</feature>
<comment type="caution">
    <text evidence="4">The sequence shown here is derived from an EMBL/GenBank/DDBJ whole genome shotgun (WGS) entry which is preliminary data.</text>
</comment>
<feature type="compositionally biased region" description="Gly residues" evidence="1">
    <location>
        <begin position="107"/>
        <end position="132"/>
    </location>
</feature>
<feature type="region of interest" description="Disordered" evidence="1">
    <location>
        <begin position="107"/>
        <end position="170"/>
    </location>
</feature>
<dbReference type="InterPro" id="IPR027417">
    <property type="entry name" value="P-loop_NTPase"/>
</dbReference>
<dbReference type="InterPro" id="IPR001650">
    <property type="entry name" value="Helicase_C-like"/>
</dbReference>
<accession>A0ABQ7GTU7</accession>
<protein>
    <submittedName>
        <fullName evidence="4">P-loop containing nucleoside triphosphate hydrolase protein</fullName>
    </submittedName>
</protein>
<evidence type="ECO:0000256" key="2">
    <source>
        <dbReference type="SAM" id="SignalP"/>
    </source>
</evidence>
<dbReference type="GO" id="GO:0016787">
    <property type="term" value="F:hydrolase activity"/>
    <property type="evidence" value="ECO:0007669"/>
    <property type="project" value="UniProtKB-KW"/>
</dbReference>
<dbReference type="SUPFAM" id="SSF52540">
    <property type="entry name" value="P-loop containing nucleoside triphosphate hydrolases"/>
    <property type="match status" value="1"/>
</dbReference>